<evidence type="ECO:0000256" key="4">
    <source>
        <dbReference type="ARBA" id="ARBA00022475"/>
    </source>
</evidence>
<evidence type="ECO:0000256" key="1">
    <source>
        <dbReference type="ARBA" id="ARBA00004236"/>
    </source>
</evidence>
<evidence type="ECO:0000256" key="11">
    <source>
        <dbReference type="ARBA" id="ARBA00023180"/>
    </source>
</evidence>
<comment type="similarity">
    <text evidence="3">Belongs to the RLP family.</text>
</comment>
<dbReference type="PANTHER" id="PTHR27004">
    <property type="entry name" value="RECEPTOR-LIKE PROTEIN 12 ISOFORM X1"/>
    <property type="match status" value="1"/>
</dbReference>
<evidence type="ECO:0000256" key="2">
    <source>
        <dbReference type="ARBA" id="ARBA00004479"/>
    </source>
</evidence>
<dbReference type="InterPro" id="IPR032675">
    <property type="entry name" value="LRR_dom_sf"/>
</dbReference>
<keyword evidence="5" id="KW-0433">Leucine-rich repeat</keyword>
<evidence type="ECO:0000256" key="7">
    <source>
        <dbReference type="ARBA" id="ARBA00022737"/>
    </source>
</evidence>
<reference evidence="14" key="1">
    <citation type="submission" date="2025-08" db="UniProtKB">
        <authorList>
            <consortium name="RefSeq"/>
        </authorList>
    </citation>
    <scope>IDENTIFICATION</scope>
</reference>
<accession>A0AB40AJ19</accession>
<evidence type="ECO:0000256" key="9">
    <source>
        <dbReference type="ARBA" id="ARBA00023136"/>
    </source>
</evidence>
<keyword evidence="6" id="KW-0812">Transmembrane</keyword>
<keyword evidence="13" id="KW-1185">Reference proteome</keyword>
<dbReference type="GO" id="GO:0005886">
    <property type="term" value="C:plasma membrane"/>
    <property type="evidence" value="ECO:0007669"/>
    <property type="project" value="UniProtKB-SubCell"/>
</dbReference>
<name>A0AB40AJ19_DIOCR</name>
<dbReference type="Pfam" id="PF00560">
    <property type="entry name" value="LRR_1"/>
    <property type="match status" value="3"/>
</dbReference>
<evidence type="ECO:0000256" key="10">
    <source>
        <dbReference type="ARBA" id="ARBA00023170"/>
    </source>
</evidence>
<protein>
    <submittedName>
        <fullName evidence="14">Receptor like protein 26-like</fullName>
    </submittedName>
</protein>
<evidence type="ECO:0000256" key="8">
    <source>
        <dbReference type="ARBA" id="ARBA00022989"/>
    </source>
</evidence>
<keyword evidence="7" id="KW-0677">Repeat</keyword>
<keyword evidence="8" id="KW-1133">Transmembrane helix</keyword>
<keyword evidence="9" id="KW-0472">Membrane</keyword>
<evidence type="ECO:0000256" key="3">
    <source>
        <dbReference type="ARBA" id="ARBA00009592"/>
    </source>
</evidence>
<dbReference type="RefSeq" id="XP_039114910.1">
    <property type="nucleotide sequence ID" value="XM_039258976.1"/>
</dbReference>
<organism evidence="13 14">
    <name type="scientific">Dioscorea cayennensis subsp. rotundata</name>
    <name type="common">White Guinea yam</name>
    <name type="synonym">Dioscorea rotundata</name>
    <dbReference type="NCBI Taxonomy" id="55577"/>
    <lineage>
        <taxon>Eukaryota</taxon>
        <taxon>Viridiplantae</taxon>
        <taxon>Streptophyta</taxon>
        <taxon>Embryophyta</taxon>
        <taxon>Tracheophyta</taxon>
        <taxon>Spermatophyta</taxon>
        <taxon>Magnoliopsida</taxon>
        <taxon>Liliopsida</taxon>
        <taxon>Dioscoreales</taxon>
        <taxon>Dioscoreaceae</taxon>
        <taxon>Dioscorea</taxon>
    </lineage>
</organism>
<comment type="subcellular location">
    <subcellularLocation>
        <location evidence="1">Cell membrane</location>
    </subcellularLocation>
    <subcellularLocation>
        <location evidence="12">Endomembrane system</location>
        <topology evidence="12">Single-pass membrane protein</topology>
    </subcellularLocation>
    <subcellularLocation>
        <location evidence="2">Membrane</location>
        <topology evidence="2">Single-pass type I membrane protein</topology>
    </subcellularLocation>
</comment>
<dbReference type="AlphaFoldDB" id="A0AB40AJ19"/>
<keyword evidence="10" id="KW-0675">Receptor</keyword>
<dbReference type="Pfam" id="PF13855">
    <property type="entry name" value="LRR_8"/>
    <property type="match status" value="1"/>
</dbReference>
<sequence>MPQKVSSRCAIQTINLNGNKLEGVVPSSWANRAGLEVLDLGRNKLVDSFPHWLMDLPALKVLVLNENRFFRHLAGICEGNHSFMMLQIFDISSNHFTNSLPSDIKTVTNSADVNKSADVDKLADVEAPSHTEDVTSCADCVFFSIHVNIMDVVTLGDVSGVEGASALASHPWFCPCLHSLNMSLNVFTGEIPWVLGDMSELEALDLSGNQLLGVIPSSLTFLHFSAFLNLSNNNLVGRIPQS</sequence>
<evidence type="ECO:0000256" key="12">
    <source>
        <dbReference type="ARBA" id="ARBA00037847"/>
    </source>
</evidence>
<dbReference type="Proteomes" id="UP001515500">
    <property type="component" value="Chromosome 3"/>
</dbReference>
<evidence type="ECO:0000256" key="5">
    <source>
        <dbReference type="ARBA" id="ARBA00022614"/>
    </source>
</evidence>
<dbReference type="SUPFAM" id="SSF52058">
    <property type="entry name" value="L domain-like"/>
    <property type="match status" value="1"/>
</dbReference>
<evidence type="ECO:0000256" key="6">
    <source>
        <dbReference type="ARBA" id="ARBA00022692"/>
    </source>
</evidence>
<keyword evidence="11" id="KW-0325">Glycoprotein</keyword>
<proteinExistence type="inferred from homology"/>
<dbReference type="Gene3D" id="3.80.10.10">
    <property type="entry name" value="Ribonuclease Inhibitor"/>
    <property type="match status" value="1"/>
</dbReference>
<keyword evidence="4" id="KW-1003">Cell membrane</keyword>
<gene>
    <name evidence="14" type="primary">LOC120250183</name>
</gene>
<dbReference type="PANTHER" id="PTHR27004:SF428">
    <property type="entry name" value="OS01G0160600 PROTEIN"/>
    <property type="match status" value="1"/>
</dbReference>
<dbReference type="InterPro" id="IPR001611">
    <property type="entry name" value="Leu-rich_rpt"/>
</dbReference>
<evidence type="ECO:0000313" key="14">
    <source>
        <dbReference type="RefSeq" id="XP_039114910.1"/>
    </source>
</evidence>
<dbReference type="GeneID" id="120250183"/>
<evidence type="ECO:0000313" key="13">
    <source>
        <dbReference type="Proteomes" id="UP001515500"/>
    </source>
</evidence>